<keyword evidence="2" id="KW-1133">Transmembrane helix</keyword>
<dbReference type="Proteomes" id="UP000256690">
    <property type="component" value="Unassembled WGS sequence"/>
</dbReference>
<dbReference type="EMBL" id="PVWQ01000012">
    <property type="protein sequence ID" value="RDW67386.1"/>
    <property type="molecule type" value="Genomic_DNA"/>
</dbReference>
<dbReference type="OrthoDB" id="4507588at2759"/>
<keyword evidence="2" id="KW-0472">Membrane</keyword>
<accession>A0A3D8R012</accession>
<feature type="region of interest" description="Disordered" evidence="1">
    <location>
        <begin position="31"/>
        <end position="68"/>
    </location>
</feature>
<name>A0A3D8R012_9EURO</name>
<feature type="transmembrane region" description="Helical" evidence="2">
    <location>
        <begin position="180"/>
        <end position="199"/>
    </location>
</feature>
<keyword evidence="2" id="KW-0812">Transmembrane</keyword>
<feature type="transmembrane region" description="Helical" evidence="2">
    <location>
        <begin position="303"/>
        <end position="324"/>
    </location>
</feature>
<reference evidence="3 4" key="1">
    <citation type="journal article" date="2018" name="IMA Fungus">
        <title>IMA Genome-F 9: Draft genome sequence of Annulohypoxylon stygium, Aspergillus mulundensis, Berkeleyomyces basicola (syn. Thielaviopsis basicola), Ceratocystis smalleyi, two Cercospora beticola strains, Coleophoma cylindrospora, Fusarium fracticaudum, Phialophora cf. hyalina, and Morchella septimelata.</title>
        <authorList>
            <person name="Wingfield B.D."/>
            <person name="Bills G.F."/>
            <person name="Dong Y."/>
            <person name="Huang W."/>
            <person name="Nel W.J."/>
            <person name="Swalarsk-Parry B.S."/>
            <person name="Vaghefi N."/>
            <person name="Wilken P.M."/>
            <person name="An Z."/>
            <person name="de Beer Z.W."/>
            <person name="De Vos L."/>
            <person name="Chen L."/>
            <person name="Duong T.A."/>
            <person name="Gao Y."/>
            <person name="Hammerbacher A."/>
            <person name="Kikkert J.R."/>
            <person name="Li Y."/>
            <person name="Li H."/>
            <person name="Li K."/>
            <person name="Li Q."/>
            <person name="Liu X."/>
            <person name="Ma X."/>
            <person name="Naidoo K."/>
            <person name="Pethybridge S.J."/>
            <person name="Sun J."/>
            <person name="Steenkamp E.T."/>
            <person name="van der Nest M.A."/>
            <person name="van Wyk S."/>
            <person name="Wingfield M.J."/>
            <person name="Xiong C."/>
            <person name="Yue Q."/>
            <person name="Zhang X."/>
        </authorList>
    </citation>
    <scope>NUCLEOTIDE SEQUENCE [LARGE SCALE GENOMIC DNA]</scope>
    <source>
        <strain evidence="3 4">DSM 5745</strain>
    </source>
</reference>
<feature type="compositionally biased region" description="Low complexity" evidence="1">
    <location>
        <begin position="31"/>
        <end position="48"/>
    </location>
</feature>
<feature type="transmembrane region" description="Helical" evidence="2">
    <location>
        <begin position="138"/>
        <end position="160"/>
    </location>
</feature>
<feature type="transmembrane region" description="Helical" evidence="2">
    <location>
        <begin position="269"/>
        <end position="291"/>
    </location>
</feature>
<organism evidence="3 4">
    <name type="scientific">Aspergillus mulundensis</name>
    <dbReference type="NCBI Taxonomy" id="1810919"/>
    <lineage>
        <taxon>Eukaryota</taxon>
        <taxon>Fungi</taxon>
        <taxon>Dikarya</taxon>
        <taxon>Ascomycota</taxon>
        <taxon>Pezizomycotina</taxon>
        <taxon>Eurotiomycetes</taxon>
        <taxon>Eurotiomycetidae</taxon>
        <taxon>Eurotiales</taxon>
        <taxon>Aspergillaceae</taxon>
        <taxon>Aspergillus</taxon>
        <taxon>Aspergillus subgen. Nidulantes</taxon>
    </lineage>
</organism>
<proteinExistence type="predicted"/>
<evidence type="ECO:0000256" key="1">
    <source>
        <dbReference type="SAM" id="MobiDB-lite"/>
    </source>
</evidence>
<sequence length="402" mass="43288">MSTVEDYLDDLDDIDLSDYGLDEDLDIDWSDLSTSTSSASEPTSTVSDWIDDASDGTTSSSSSSSTSLGALGSDYSVQGTSSSCASEVAFKTTGPRVDLAFDVIFLVAFIAIAVFTVLRLLKMKKSSAGAGSSFAKWLLFPVSIFLAILYLFIDTLTLILTECVIMRYDKYQQAATATAWFNSISIFLLMIAVLLPICLDLQRSGSSSGDAKAHKFATLTLYVHSAWLGLTGLFLLVSLAVYSHIQDSLYRTGDTIDIDLVRSARNLSMTYYVFLFLAALLGVANMGFALVKKESLRRGKLPLLIPTLALSTLTLTLVLMGGFADTNYGDAFRSWEYFERSGDAQVFLSRLFYAVAFVAALLVAAEDLGRDDAAAYPASGPVQVLPMTGSAPSPVVHGPVKV</sequence>
<keyword evidence="4" id="KW-1185">Reference proteome</keyword>
<feature type="transmembrane region" description="Helical" evidence="2">
    <location>
        <begin position="344"/>
        <end position="365"/>
    </location>
</feature>
<evidence type="ECO:0000313" key="3">
    <source>
        <dbReference type="EMBL" id="RDW67386.1"/>
    </source>
</evidence>
<gene>
    <name evidence="3" type="ORF">DSM5745_09252</name>
</gene>
<feature type="transmembrane region" description="Helical" evidence="2">
    <location>
        <begin position="219"/>
        <end position="242"/>
    </location>
</feature>
<feature type="compositionally biased region" description="Low complexity" evidence="1">
    <location>
        <begin position="55"/>
        <end position="68"/>
    </location>
</feature>
<dbReference type="RefSeq" id="XP_026600354.1">
    <property type="nucleotide sequence ID" value="XM_026751268.1"/>
</dbReference>
<dbReference type="AlphaFoldDB" id="A0A3D8R012"/>
<dbReference type="GeneID" id="38119622"/>
<protein>
    <submittedName>
        <fullName evidence="3">Uncharacterized protein</fullName>
    </submittedName>
</protein>
<comment type="caution">
    <text evidence="3">The sequence shown here is derived from an EMBL/GenBank/DDBJ whole genome shotgun (WGS) entry which is preliminary data.</text>
</comment>
<evidence type="ECO:0000256" key="2">
    <source>
        <dbReference type="SAM" id="Phobius"/>
    </source>
</evidence>
<evidence type="ECO:0000313" key="4">
    <source>
        <dbReference type="Proteomes" id="UP000256690"/>
    </source>
</evidence>
<feature type="transmembrane region" description="Helical" evidence="2">
    <location>
        <begin position="99"/>
        <end position="118"/>
    </location>
</feature>